<evidence type="ECO:0000313" key="5">
    <source>
        <dbReference type="Proteomes" id="UP000183071"/>
    </source>
</evidence>
<dbReference type="OrthoDB" id="1223654at2"/>
<evidence type="ECO:0000313" key="2">
    <source>
        <dbReference type="EMBL" id="KOY51399.1"/>
    </source>
</evidence>
<feature type="chain" id="PRO_5005832974" evidence="1">
    <location>
        <begin position="23"/>
        <end position="420"/>
    </location>
</feature>
<keyword evidence="1" id="KW-0732">Signal</keyword>
<proteinExistence type="predicted"/>
<dbReference type="EMBL" id="LGBR01000001">
    <property type="protein sequence ID" value="KOY51399.1"/>
    <property type="molecule type" value="Genomic_DNA"/>
</dbReference>
<dbReference type="Proteomes" id="UP000037716">
    <property type="component" value="Unassembled WGS sequence"/>
</dbReference>
<reference evidence="2 4" key="1">
    <citation type="submission" date="2015-07" db="EMBL/GenBank/DDBJ databases">
        <title>Genome of Polaribacter dokdonenesis DSW-5, isolated from seawater off Dokdo in Korea.</title>
        <authorList>
            <person name="Yoon K."/>
            <person name="Song J.Y."/>
            <person name="Kim J.F."/>
        </authorList>
    </citation>
    <scope>NUCLEOTIDE SEQUENCE [LARGE SCALE GENOMIC DNA]</scope>
    <source>
        <strain evidence="2 4">DSW-5</strain>
    </source>
</reference>
<dbReference type="STRING" id="1300348.I602_959"/>
<gene>
    <name evidence="2" type="ORF">I602_959</name>
    <name evidence="3" type="ORF">SAMN05444353_0816</name>
</gene>
<feature type="signal peptide" evidence="1">
    <location>
        <begin position="1"/>
        <end position="22"/>
    </location>
</feature>
<name>A0A0M9CG06_9FLAO</name>
<dbReference type="EMBL" id="FNUE01000001">
    <property type="protein sequence ID" value="SEE12221.1"/>
    <property type="molecule type" value="Genomic_DNA"/>
</dbReference>
<keyword evidence="5" id="KW-1185">Reference proteome</keyword>
<accession>A0A0M9CG06</accession>
<evidence type="ECO:0000313" key="3">
    <source>
        <dbReference type="EMBL" id="SEE12221.1"/>
    </source>
</evidence>
<dbReference type="SUPFAM" id="SSF49464">
    <property type="entry name" value="Carboxypeptidase regulatory domain-like"/>
    <property type="match status" value="1"/>
</dbReference>
<dbReference type="Gene3D" id="2.60.40.1120">
    <property type="entry name" value="Carboxypeptidase-like, regulatory domain"/>
    <property type="match status" value="1"/>
</dbReference>
<protein>
    <submittedName>
        <fullName evidence="3">CarboxypepD_reg-like domain-containing protein</fullName>
    </submittedName>
</protein>
<dbReference type="AlphaFoldDB" id="A0A0M9CG06"/>
<dbReference type="InterPro" id="IPR008969">
    <property type="entry name" value="CarboxyPept-like_regulatory"/>
</dbReference>
<evidence type="ECO:0000313" key="4">
    <source>
        <dbReference type="Proteomes" id="UP000037716"/>
    </source>
</evidence>
<dbReference type="Pfam" id="PF13715">
    <property type="entry name" value="CarbopepD_reg_2"/>
    <property type="match status" value="1"/>
</dbReference>
<reference evidence="3 5" key="2">
    <citation type="submission" date="2016-10" db="EMBL/GenBank/DDBJ databases">
        <authorList>
            <person name="Varghese N."/>
            <person name="Submissions S."/>
        </authorList>
    </citation>
    <scope>NUCLEOTIDE SEQUENCE [LARGE SCALE GENOMIC DNA]</scope>
    <source>
        <strain evidence="3 5">DSW-5</strain>
    </source>
</reference>
<sequence length="420" mass="49611">MKIKNCYFFLLLFCFYFSNSSAQKKNIIQITGKVYIDNEPIENAAVYLNSTMVGTTTDANGEFKLPVDEGEYQLIVSFLGYKNITYNLKTSTYKNPLIFSLELETKSLDEIIITSKNGKKSKLSRNKRNRYFTKFRETFIGTTKFSKKCKILNPEVLKFNYNKTTKELTVNATEPLKIRNESLGYLITYNLEYFRLSPTQIAYLGFSKYTEMKSKKEKEIKQWSQNRLRSYLGSKQHFFKSLINKDYRREKYKIALVQKIKNPERATNEEIKKANNYITQQKMKNVFVDFSKEIDYPSNKLDSAIIAVNSSKLPLFTYKIINKYIKQKEFFNKINNDYFLSFQHELRVKFMAEEEEKNYPRNGPKLKHQESYIRLLKNQVKVNANGTLEKPFNVFVTGYWSFEQFADDLPTDYIPNFDKN</sequence>
<dbReference type="RefSeq" id="WP_053973586.1">
    <property type="nucleotide sequence ID" value="NZ_FNUE01000001.1"/>
</dbReference>
<comment type="caution">
    <text evidence="2">The sequence shown here is derived from an EMBL/GenBank/DDBJ whole genome shotgun (WGS) entry which is preliminary data.</text>
</comment>
<dbReference type="PATRIC" id="fig|1300348.6.peg.959"/>
<dbReference type="Proteomes" id="UP000183071">
    <property type="component" value="Unassembled WGS sequence"/>
</dbReference>
<evidence type="ECO:0000256" key="1">
    <source>
        <dbReference type="SAM" id="SignalP"/>
    </source>
</evidence>
<organism evidence="2 4">
    <name type="scientific">Polaribacter dokdonensis DSW-5</name>
    <dbReference type="NCBI Taxonomy" id="1300348"/>
    <lineage>
        <taxon>Bacteria</taxon>
        <taxon>Pseudomonadati</taxon>
        <taxon>Bacteroidota</taxon>
        <taxon>Flavobacteriia</taxon>
        <taxon>Flavobacteriales</taxon>
        <taxon>Flavobacteriaceae</taxon>
    </lineage>
</organism>